<evidence type="ECO:0000313" key="3">
    <source>
        <dbReference type="Proteomes" id="UP000051574"/>
    </source>
</evidence>
<name>A0A0T6ATG1_9SCAR</name>
<dbReference type="SUPFAM" id="SSF75304">
    <property type="entry name" value="Amidase signature (AS) enzymes"/>
    <property type="match status" value="1"/>
</dbReference>
<proteinExistence type="predicted"/>
<dbReference type="AlphaFoldDB" id="A0A0T6ATG1"/>
<dbReference type="Proteomes" id="UP000051574">
    <property type="component" value="Unassembled WGS sequence"/>
</dbReference>
<sequence length="253" mass="29417">MFNGIFGHKPTPRVTSINGHYPICKDTKFADFLVIGPMTRYAEDLKLMMNIMANEPNTLNLDEKVEINNLKIFWMDDAEKSIVLNGVDEDIKTALNKSLAHLKGCGCSIEDYKFNMKNTCEMSATLLYNMEDIPNVLRDPSSGKDVKNLNIEMLKALFGTSEFTLHALYFYFLQKHKIFVSKSKCDHYQEKARLLKNDFAVNIRYLSLRANMITIKRKPDYSRTTLQKNLEKTGCFYIQLFHSQVWNMIKLYY</sequence>
<dbReference type="OrthoDB" id="6428749at2759"/>
<dbReference type="InterPro" id="IPR036928">
    <property type="entry name" value="AS_sf"/>
</dbReference>
<dbReference type="InterPro" id="IPR052739">
    <property type="entry name" value="FAAH2"/>
</dbReference>
<dbReference type="EMBL" id="LJIG01022886">
    <property type="protein sequence ID" value="KRT78221.1"/>
    <property type="molecule type" value="Genomic_DNA"/>
</dbReference>
<evidence type="ECO:0000313" key="2">
    <source>
        <dbReference type="EMBL" id="KRT78221.1"/>
    </source>
</evidence>
<dbReference type="InterPro" id="IPR023631">
    <property type="entry name" value="Amidase_dom"/>
</dbReference>
<dbReference type="PANTHER" id="PTHR43372:SF3">
    <property type="entry name" value="AT07710P-RELATED"/>
    <property type="match status" value="1"/>
</dbReference>
<dbReference type="Pfam" id="PF01425">
    <property type="entry name" value="Amidase"/>
    <property type="match status" value="1"/>
</dbReference>
<comment type="caution">
    <text evidence="2">The sequence shown here is derived from an EMBL/GenBank/DDBJ whole genome shotgun (WGS) entry which is preliminary data.</text>
</comment>
<gene>
    <name evidence="2" type="ORF">AMK59_6372</name>
</gene>
<protein>
    <submittedName>
        <fullName evidence="2">Amidase</fullName>
    </submittedName>
</protein>
<dbReference type="Gene3D" id="3.90.1300.10">
    <property type="entry name" value="Amidase signature (AS) domain"/>
    <property type="match status" value="1"/>
</dbReference>
<feature type="domain" description="Amidase" evidence="1">
    <location>
        <begin position="2"/>
        <end position="191"/>
    </location>
</feature>
<dbReference type="PANTHER" id="PTHR43372">
    <property type="entry name" value="FATTY-ACID AMIDE HYDROLASE"/>
    <property type="match status" value="1"/>
</dbReference>
<accession>A0A0T6ATG1</accession>
<evidence type="ECO:0000259" key="1">
    <source>
        <dbReference type="Pfam" id="PF01425"/>
    </source>
</evidence>
<keyword evidence="3" id="KW-1185">Reference proteome</keyword>
<organism evidence="2 3">
    <name type="scientific">Oryctes borbonicus</name>
    <dbReference type="NCBI Taxonomy" id="1629725"/>
    <lineage>
        <taxon>Eukaryota</taxon>
        <taxon>Metazoa</taxon>
        <taxon>Ecdysozoa</taxon>
        <taxon>Arthropoda</taxon>
        <taxon>Hexapoda</taxon>
        <taxon>Insecta</taxon>
        <taxon>Pterygota</taxon>
        <taxon>Neoptera</taxon>
        <taxon>Endopterygota</taxon>
        <taxon>Coleoptera</taxon>
        <taxon>Polyphaga</taxon>
        <taxon>Scarabaeiformia</taxon>
        <taxon>Scarabaeidae</taxon>
        <taxon>Dynastinae</taxon>
        <taxon>Oryctes</taxon>
    </lineage>
</organism>
<dbReference type="GO" id="GO:0012505">
    <property type="term" value="C:endomembrane system"/>
    <property type="evidence" value="ECO:0007669"/>
    <property type="project" value="TreeGrafter"/>
</dbReference>
<reference evidence="2 3" key="1">
    <citation type="submission" date="2015-09" db="EMBL/GenBank/DDBJ databases">
        <title>Draft genome of the scarab beetle Oryctes borbonicus.</title>
        <authorList>
            <person name="Meyer J.M."/>
            <person name="Markov G.V."/>
            <person name="Baskaran P."/>
            <person name="Herrmann M."/>
            <person name="Sommer R.J."/>
            <person name="Roedelsperger C."/>
        </authorList>
    </citation>
    <scope>NUCLEOTIDE SEQUENCE [LARGE SCALE GENOMIC DNA]</scope>
    <source>
        <strain evidence="2">OB123</strain>
        <tissue evidence="2">Whole animal</tissue>
    </source>
</reference>